<keyword evidence="3" id="KW-1185">Reference proteome</keyword>
<protein>
    <submittedName>
        <fullName evidence="4">ASX DEUBAD domain-containing protein</fullName>
    </submittedName>
</protein>
<name>A0A914XIC2_9BILA</name>
<dbReference type="PANTHER" id="PTHR13052">
    <property type="entry name" value="NFRKB-RELATED"/>
    <property type="match status" value="1"/>
</dbReference>
<dbReference type="InterPro" id="IPR024867">
    <property type="entry name" value="NFRKB"/>
</dbReference>
<dbReference type="WBParaSite" id="PSAMB.scaffold8825size5732.g31816.t1">
    <property type="protein sequence ID" value="PSAMB.scaffold8825size5732.g31816.t1"/>
    <property type="gene ID" value="PSAMB.scaffold8825size5732.g31816"/>
</dbReference>
<dbReference type="InterPro" id="IPR028020">
    <property type="entry name" value="ASX_DEUBAD_dom"/>
</dbReference>
<evidence type="ECO:0000256" key="1">
    <source>
        <dbReference type="SAM" id="MobiDB-lite"/>
    </source>
</evidence>
<accession>A0A914XIC2</accession>
<reference evidence="4" key="1">
    <citation type="submission" date="2022-11" db="UniProtKB">
        <authorList>
            <consortium name="WormBaseParasite"/>
        </authorList>
    </citation>
    <scope>IDENTIFICATION</scope>
</reference>
<dbReference type="Pfam" id="PF13919">
    <property type="entry name" value="ASXH"/>
    <property type="match status" value="1"/>
</dbReference>
<evidence type="ECO:0000259" key="2">
    <source>
        <dbReference type="Pfam" id="PF13919"/>
    </source>
</evidence>
<feature type="domain" description="ASX DEUBAD" evidence="2">
    <location>
        <begin position="45"/>
        <end position="147"/>
    </location>
</feature>
<feature type="region of interest" description="Disordered" evidence="1">
    <location>
        <begin position="1"/>
        <end position="22"/>
    </location>
</feature>
<dbReference type="Proteomes" id="UP000887566">
    <property type="component" value="Unplaced"/>
</dbReference>
<organism evidence="3 4">
    <name type="scientific">Plectus sambesii</name>
    <dbReference type="NCBI Taxonomy" id="2011161"/>
    <lineage>
        <taxon>Eukaryota</taxon>
        <taxon>Metazoa</taxon>
        <taxon>Ecdysozoa</taxon>
        <taxon>Nematoda</taxon>
        <taxon>Chromadorea</taxon>
        <taxon>Plectida</taxon>
        <taxon>Plectina</taxon>
        <taxon>Plectoidea</taxon>
        <taxon>Plectidae</taxon>
        <taxon>Plectus</taxon>
    </lineage>
</organism>
<dbReference type="AlphaFoldDB" id="A0A914XIC2"/>
<evidence type="ECO:0000313" key="3">
    <source>
        <dbReference type="Proteomes" id="UP000887566"/>
    </source>
</evidence>
<evidence type="ECO:0000313" key="4">
    <source>
        <dbReference type="WBParaSite" id="PSAMB.scaffold8825size5732.g31816.t1"/>
    </source>
</evidence>
<sequence length="165" mass="18413">MSTNMASSSVSDTAASSSSSAAASNDDVEKMVRLCLGGEIVQVPQSLAASEDVFRAVMTKETFDSLSADAKTYLKRFLPSSDASEQSEEKILRGAFTNDKNFYFGNALGKVHSKIRAGWFNPERPSDQVQLRDNARVLYDHYIRRYYISLLKKLLISRRVSSFLH</sequence>
<dbReference type="GO" id="GO:0031011">
    <property type="term" value="C:Ino80 complex"/>
    <property type="evidence" value="ECO:0007669"/>
    <property type="project" value="InterPro"/>
</dbReference>
<dbReference type="CDD" id="cd21865">
    <property type="entry name" value="DEUBAD_NFRKB"/>
    <property type="match status" value="1"/>
</dbReference>
<proteinExistence type="predicted"/>